<organism evidence="2 3">
    <name type="scientific">Pseudonocardia ammonioxydans</name>
    <dbReference type="NCBI Taxonomy" id="260086"/>
    <lineage>
        <taxon>Bacteria</taxon>
        <taxon>Bacillati</taxon>
        <taxon>Actinomycetota</taxon>
        <taxon>Actinomycetes</taxon>
        <taxon>Pseudonocardiales</taxon>
        <taxon>Pseudonocardiaceae</taxon>
        <taxon>Pseudonocardia</taxon>
    </lineage>
</organism>
<dbReference type="STRING" id="260086.SAMN05216207_102374"/>
<accession>A0A1I5CM09</accession>
<dbReference type="Proteomes" id="UP000199614">
    <property type="component" value="Unassembled WGS sequence"/>
</dbReference>
<reference evidence="2 3" key="1">
    <citation type="submission" date="2016-10" db="EMBL/GenBank/DDBJ databases">
        <authorList>
            <person name="de Groot N.N."/>
        </authorList>
    </citation>
    <scope>NUCLEOTIDE SEQUENCE [LARGE SCALE GENOMIC DNA]</scope>
    <source>
        <strain evidence="2 3">CGMCC 4.1877</strain>
    </source>
</reference>
<proteinExistence type="predicted"/>
<evidence type="ECO:0000313" key="3">
    <source>
        <dbReference type="Proteomes" id="UP000199614"/>
    </source>
</evidence>
<dbReference type="AlphaFoldDB" id="A0A1I5CM09"/>
<gene>
    <name evidence="2" type="ORF">SAMN05216207_102374</name>
</gene>
<dbReference type="EMBL" id="FOUY01000023">
    <property type="protein sequence ID" value="SFN88039.1"/>
    <property type="molecule type" value="Genomic_DNA"/>
</dbReference>
<protein>
    <submittedName>
        <fullName evidence="2">Uncharacterized protein</fullName>
    </submittedName>
</protein>
<sequence>MDGAPGEDAPTGEDDMTVLIDMHRLGPAPTWERE</sequence>
<name>A0A1I5CM09_PSUAM</name>
<evidence type="ECO:0000256" key="1">
    <source>
        <dbReference type="SAM" id="MobiDB-lite"/>
    </source>
</evidence>
<feature type="region of interest" description="Disordered" evidence="1">
    <location>
        <begin position="1"/>
        <end position="34"/>
    </location>
</feature>
<keyword evidence="3" id="KW-1185">Reference proteome</keyword>
<evidence type="ECO:0000313" key="2">
    <source>
        <dbReference type="EMBL" id="SFN88039.1"/>
    </source>
</evidence>